<evidence type="ECO:0000256" key="4">
    <source>
        <dbReference type="ARBA" id="ARBA00022692"/>
    </source>
</evidence>
<dbReference type="InterPro" id="IPR017871">
    <property type="entry name" value="ABC_transporter-like_CS"/>
</dbReference>
<dbReference type="SMART" id="SM00382">
    <property type="entry name" value="AAA"/>
    <property type="match status" value="1"/>
</dbReference>
<dbReference type="SUPFAM" id="SSF52540">
    <property type="entry name" value="P-loop containing nucleoside triphosphate hydrolases"/>
    <property type="match status" value="1"/>
</dbReference>
<comment type="catalytic activity">
    <reaction evidence="16">
        <text>biliverdin IXalpha(in) + ATP + H2O = biliverdin IXalpha(out) + ADP + phosphate + H(+)</text>
        <dbReference type="Rhea" id="RHEA:82359"/>
        <dbReference type="ChEBI" id="CHEBI:15377"/>
        <dbReference type="ChEBI" id="CHEBI:15378"/>
        <dbReference type="ChEBI" id="CHEBI:30616"/>
        <dbReference type="ChEBI" id="CHEBI:43474"/>
        <dbReference type="ChEBI" id="CHEBI:57991"/>
        <dbReference type="ChEBI" id="CHEBI:456216"/>
    </reaction>
    <physiologicalReaction direction="left-to-right" evidence="16">
        <dbReference type="Rhea" id="RHEA:82360"/>
    </physiologicalReaction>
</comment>
<dbReference type="Gene3D" id="1.20.1560.10">
    <property type="entry name" value="ABC transporter type 1, transmembrane domain"/>
    <property type="match status" value="1"/>
</dbReference>
<keyword evidence="11" id="KW-1278">Translocase</keyword>
<dbReference type="GO" id="GO:0015421">
    <property type="term" value="F:ABC-type oligopeptide transporter activity"/>
    <property type="evidence" value="ECO:0007669"/>
    <property type="project" value="TreeGrafter"/>
</dbReference>
<dbReference type="PROSITE" id="PS50929">
    <property type="entry name" value="ABC_TM1F"/>
    <property type="match status" value="1"/>
</dbReference>
<organism evidence="24">
    <name type="scientific">Sipha flava</name>
    <name type="common">yellow sugarcane aphid</name>
    <dbReference type="NCBI Taxonomy" id="143950"/>
    <lineage>
        <taxon>Eukaryota</taxon>
        <taxon>Metazoa</taxon>
        <taxon>Ecdysozoa</taxon>
        <taxon>Arthropoda</taxon>
        <taxon>Hexapoda</taxon>
        <taxon>Insecta</taxon>
        <taxon>Pterygota</taxon>
        <taxon>Neoptera</taxon>
        <taxon>Paraneoptera</taxon>
        <taxon>Hemiptera</taxon>
        <taxon>Sternorrhyncha</taxon>
        <taxon>Aphidomorpha</taxon>
        <taxon>Aphidoidea</taxon>
        <taxon>Aphididae</taxon>
        <taxon>Sipha</taxon>
    </lineage>
</organism>
<comment type="function">
    <text evidence="17">ATP-dependent transporter located in the mitochondrial inner membrane that catalyzes the export of biliverdin from the mitochondrial matrix, and plays a crucial role in hemoglobin synthesis and antioxidative stress. Participates in the early step of the heme biosynthetic process during insertion of iron into protoporphyrin IX (PPIX). Involved in the stabilization of the iron transporter mitoferrin-1/SLC25A37. In addition may be involved in mitochondrial unfolded protein response (UPRmt) signaling pathway, although ABCB10 probably does not participate in peptide export from mitochondria.</text>
</comment>
<evidence type="ECO:0000256" key="18">
    <source>
        <dbReference type="ARBA" id="ARBA00072683"/>
    </source>
</evidence>
<keyword evidence="3" id="KW-0813">Transport</keyword>
<keyword evidence="13" id="KW-0007">Acetylation</keyword>
<evidence type="ECO:0000256" key="17">
    <source>
        <dbReference type="ARBA" id="ARBA00055589"/>
    </source>
</evidence>
<evidence type="ECO:0000256" key="16">
    <source>
        <dbReference type="ARBA" id="ARBA00052250"/>
    </source>
</evidence>
<dbReference type="Proteomes" id="UP000694846">
    <property type="component" value="Unplaced"/>
</dbReference>
<evidence type="ECO:0000313" key="25">
    <source>
        <dbReference type="Proteomes" id="UP000694846"/>
    </source>
</evidence>
<evidence type="ECO:0000256" key="14">
    <source>
        <dbReference type="ARBA" id="ARBA00023128"/>
    </source>
</evidence>
<evidence type="ECO:0000256" key="7">
    <source>
        <dbReference type="ARBA" id="ARBA00022792"/>
    </source>
</evidence>
<dbReference type="InterPro" id="IPR003593">
    <property type="entry name" value="AAA+_ATPase"/>
</dbReference>
<evidence type="ECO:0000259" key="23">
    <source>
        <dbReference type="PROSITE" id="PS50929"/>
    </source>
</evidence>
<dbReference type="EMBL" id="GGMS01001028">
    <property type="protein sequence ID" value="MBY70231.1"/>
    <property type="molecule type" value="Transcribed_RNA"/>
</dbReference>
<dbReference type="PANTHER" id="PTHR43394:SF1">
    <property type="entry name" value="ATP-BINDING CASSETTE SUB-FAMILY B MEMBER 10, MITOCHONDRIAL"/>
    <property type="match status" value="1"/>
</dbReference>
<evidence type="ECO:0000256" key="15">
    <source>
        <dbReference type="ARBA" id="ARBA00023136"/>
    </source>
</evidence>
<dbReference type="PIRSF" id="PIRSF002773">
    <property type="entry name" value="ABC_prm/ATPase_B"/>
    <property type="match status" value="1"/>
</dbReference>
<evidence type="ECO:0000256" key="10">
    <source>
        <dbReference type="ARBA" id="ARBA00022946"/>
    </source>
</evidence>
<dbReference type="GO" id="GO:0046872">
    <property type="term" value="F:metal ion binding"/>
    <property type="evidence" value="ECO:0007669"/>
    <property type="project" value="UniProtKB-KW"/>
</dbReference>
<sequence>MTFGLLRFSLYTKLKLPIHCRHSFTVNIPCNGIRKPLFNETVRWLSTKNTVPKQTKKLFSESKVLRLYSLAKPEKNRLICAVCFLLVSSAVTMAIPFSFGRIVDIIYKSNVSEAQAKLITICAILLPVFIVGAMCNFGRIYLINTSGYKITKRLRELLFKALLSQETAYFDRHKTGELINRLSSDCLLVSQTVTTNISDGLRSTIMVVSGISFMFFVSPKLALVGLSIVPPVAALAVIYGRFVRKITRSVQDSLAASNQVAEERISNIRTVKAFSQEKKEMGYYGEKMNEVLQLSIKESLMRGLFFAMTGFSGNFIIISVLYSGGLLVSEQAISVGELSSFLLYAAYTGVSIGGLSTFYSDINKGLGASSRIWEIIDRKPSIPISGGLKPLTDPKGDLSFRNVVFNYPNRPDAPILNGLNLEIPSGMVYALVGHSGSGKSTLGHLLLRLYDPQNGEICLDSTNIKMYDPIWLHSHIGVVSQEPILFSGTVRENIAYGREDFTENEIIDAAKEANAYEFIVQKFPEGFNTIVGERGVLLSGGQKQRIAISRALLKNPKILLLDEATSALDAESEKLIQEALQRVLKGRTVLTIAHRLSTIKNADKLAVLFNGKIAELGSYEDLISLENGVFRKLNKNQILTS</sequence>
<dbReference type="InterPro" id="IPR036640">
    <property type="entry name" value="ABC1_TM_sf"/>
</dbReference>
<feature type="domain" description="ABC transporter" evidence="22">
    <location>
        <begin position="398"/>
        <end position="635"/>
    </location>
</feature>
<evidence type="ECO:0000256" key="8">
    <source>
        <dbReference type="ARBA" id="ARBA00022840"/>
    </source>
</evidence>
<feature type="transmembrane region" description="Helical" evidence="21">
    <location>
        <begin position="118"/>
        <end position="142"/>
    </location>
</feature>
<evidence type="ECO:0000256" key="1">
    <source>
        <dbReference type="ARBA" id="ARBA00004448"/>
    </source>
</evidence>
<evidence type="ECO:0000313" key="24">
    <source>
        <dbReference type="EMBL" id="MBY70231.1"/>
    </source>
</evidence>
<evidence type="ECO:0000256" key="21">
    <source>
        <dbReference type="SAM" id="Phobius"/>
    </source>
</evidence>
<evidence type="ECO:0000256" key="6">
    <source>
        <dbReference type="ARBA" id="ARBA00022741"/>
    </source>
</evidence>
<dbReference type="FunFam" id="3.40.50.300:FF:000403">
    <property type="entry name" value="ATP-binding cassette sub-family B member 8, mitochondrial"/>
    <property type="match status" value="1"/>
</dbReference>
<dbReference type="FunFam" id="1.20.1560.10:FF:000048">
    <property type="entry name" value="ATP-binding cassette sub-family B member 10, mitochondrial"/>
    <property type="match status" value="1"/>
</dbReference>
<evidence type="ECO:0000313" key="26">
    <source>
        <dbReference type="RefSeq" id="XP_025417167.1"/>
    </source>
</evidence>
<dbReference type="InterPro" id="IPR027417">
    <property type="entry name" value="P-loop_NTPase"/>
</dbReference>
<dbReference type="OrthoDB" id="6500128at2759"/>
<proteinExistence type="inferred from homology"/>
<keyword evidence="9" id="KW-0460">Magnesium</keyword>
<feature type="transmembrane region" description="Helical" evidence="21">
    <location>
        <begin position="303"/>
        <end position="322"/>
    </location>
</feature>
<keyword evidence="25" id="KW-1185">Reference proteome</keyword>
<dbReference type="Gene3D" id="3.40.50.300">
    <property type="entry name" value="P-loop containing nucleotide triphosphate hydrolases"/>
    <property type="match status" value="1"/>
</dbReference>
<dbReference type="PROSITE" id="PS00211">
    <property type="entry name" value="ABC_TRANSPORTER_1"/>
    <property type="match status" value="1"/>
</dbReference>
<dbReference type="AlphaFoldDB" id="A0A2S2PXQ0"/>
<feature type="transmembrane region" description="Helical" evidence="21">
    <location>
        <begin position="78"/>
        <end position="98"/>
    </location>
</feature>
<keyword evidence="12 21" id="KW-1133">Transmembrane helix</keyword>
<evidence type="ECO:0000256" key="3">
    <source>
        <dbReference type="ARBA" id="ARBA00022448"/>
    </source>
</evidence>
<dbReference type="PROSITE" id="PS50893">
    <property type="entry name" value="ABC_TRANSPORTER_2"/>
    <property type="match status" value="1"/>
</dbReference>
<dbReference type="CDD" id="cd03249">
    <property type="entry name" value="ABC_MTABC3_MDL1_MDL2"/>
    <property type="match status" value="1"/>
</dbReference>
<name>A0A2S2PXQ0_9HEMI</name>
<evidence type="ECO:0000256" key="5">
    <source>
        <dbReference type="ARBA" id="ARBA00022723"/>
    </source>
</evidence>
<evidence type="ECO:0000256" key="12">
    <source>
        <dbReference type="ARBA" id="ARBA00022989"/>
    </source>
</evidence>
<dbReference type="Pfam" id="PF00664">
    <property type="entry name" value="ABC_membrane"/>
    <property type="match status" value="1"/>
</dbReference>
<evidence type="ECO:0000256" key="20">
    <source>
        <dbReference type="ARBA" id="ARBA00083334"/>
    </source>
</evidence>
<protein>
    <recommendedName>
        <fullName evidence="18">ATP-binding cassette sub-family B member 10, mitochondrial</fullName>
    </recommendedName>
    <alternativeName>
        <fullName evidence="19">ABC-mitochondrial erythroid protein</fullName>
    </alternativeName>
    <alternativeName>
        <fullName evidence="20">ATP-binding cassette transporter 10</fullName>
    </alternativeName>
</protein>
<comment type="subcellular location">
    <subcellularLocation>
        <location evidence="1">Mitochondrion inner membrane</location>
        <topology evidence="1">Multi-pass membrane protein</topology>
    </subcellularLocation>
</comment>
<evidence type="ECO:0000256" key="13">
    <source>
        <dbReference type="ARBA" id="ARBA00022990"/>
    </source>
</evidence>
<keyword evidence="8 24" id="KW-0067">ATP-binding</keyword>
<keyword evidence="10" id="KW-0809">Transit peptide</keyword>
<evidence type="ECO:0000256" key="9">
    <source>
        <dbReference type="ARBA" id="ARBA00022842"/>
    </source>
</evidence>
<evidence type="ECO:0000259" key="22">
    <source>
        <dbReference type="PROSITE" id="PS50893"/>
    </source>
</evidence>
<reference evidence="24" key="1">
    <citation type="submission" date="2018-04" db="EMBL/GenBank/DDBJ databases">
        <title>Transcriptome assembly of Sipha flava.</title>
        <authorList>
            <person name="Scully E.D."/>
            <person name="Geib S.M."/>
            <person name="Palmer N.A."/>
            <person name="Koch K."/>
            <person name="Bradshaw J."/>
            <person name="Heng-Moss T."/>
            <person name="Sarath G."/>
        </authorList>
    </citation>
    <scope>NUCLEOTIDE SEQUENCE</scope>
</reference>
<reference evidence="26" key="2">
    <citation type="submission" date="2025-04" db="UniProtKB">
        <authorList>
            <consortium name="RefSeq"/>
        </authorList>
    </citation>
    <scope>IDENTIFICATION</scope>
    <source>
        <tissue evidence="26">Whole body</tissue>
    </source>
</reference>
<keyword evidence="6" id="KW-0547">Nucleotide-binding</keyword>
<dbReference type="InterPro" id="IPR039421">
    <property type="entry name" value="Type_1_exporter"/>
</dbReference>
<dbReference type="GO" id="GO:0005743">
    <property type="term" value="C:mitochondrial inner membrane"/>
    <property type="evidence" value="ECO:0007669"/>
    <property type="project" value="UniProtKB-SubCell"/>
</dbReference>
<feature type="transmembrane region" description="Helical" evidence="21">
    <location>
        <begin position="342"/>
        <end position="362"/>
    </location>
</feature>
<keyword evidence="4 21" id="KW-0812">Transmembrane</keyword>
<keyword evidence="7" id="KW-0999">Mitochondrion inner membrane</keyword>
<dbReference type="GO" id="GO:0042802">
    <property type="term" value="F:identical protein binding"/>
    <property type="evidence" value="ECO:0007669"/>
    <property type="project" value="UniProtKB-ARBA"/>
</dbReference>
<dbReference type="SUPFAM" id="SSF90123">
    <property type="entry name" value="ABC transporter transmembrane region"/>
    <property type="match status" value="1"/>
</dbReference>
<feature type="domain" description="ABC transmembrane type-1" evidence="23">
    <location>
        <begin position="81"/>
        <end position="364"/>
    </location>
</feature>
<evidence type="ECO:0000256" key="19">
    <source>
        <dbReference type="ARBA" id="ARBA00075187"/>
    </source>
</evidence>
<dbReference type="InterPro" id="IPR003439">
    <property type="entry name" value="ABC_transporter-like_ATP-bd"/>
</dbReference>
<dbReference type="GO" id="GO:0005524">
    <property type="term" value="F:ATP binding"/>
    <property type="evidence" value="ECO:0007669"/>
    <property type="project" value="UniProtKB-KW"/>
</dbReference>
<dbReference type="GO" id="GO:0016887">
    <property type="term" value="F:ATP hydrolysis activity"/>
    <property type="evidence" value="ECO:0007669"/>
    <property type="project" value="InterPro"/>
</dbReference>
<keyword evidence="5" id="KW-0479">Metal-binding</keyword>
<comment type="similarity">
    <text evidence="2">Belongs to the ABC transporter superfamily. ABCB family. Mitochondrial peptide exporter (TC 3.A.1.212) subfamily.</text>
</comment>
<accession>A0A2S2PXQ0</accession>
<feature type="transmembrane region" description="Helical" evidence="21">
    <location>
        <begin position="223"/>
        <end position="242"/>
    </location>
</feature>
<gene>
    <name evidence="24" type="primary">Abcb10</name>
    <name evidence="26" type="synonym">LOC112688268</name>
    <name evidence="24" type="ORF">g.110265</name>
</gene>
<dbReference type="RefSeq" id="XP_025417167.1">
    <property type="nucleotide sequence ID" value="XM_025561382.1"/>
</dbReference>
<dbReference type="PANTHER" id="PTHR43394">
    <property type="entry name" value="ATP-DEPENDENT PERMEASE MDL1, MITOCHONDRIAL"/>
    <property type="match status" value="1"/>
</dbReference>
<dbReference type="Pfam" id="PF00005">
    <property type="entry name" value="ABC_tran"/>
    <property type="match status" value="1"/>
</dbReference>
<evidence type="ECO:0000256" key="2">
    <source>
        <dbReference type="ARBA" id="ARBA00005580"/>
    </source>
</evidence>
<evidence type="ECO:0000256" key="11">
    <source>
        <dbReference type="ARBA" id="ARBA00022967"/>
    </source>
</evidence>
<dbReference type="CDD" id="cd18573">
    <property type="entry name" value="ABC_6TM_ABCB10_like"/>
    <property type="match status" value="1"/>
</dbReference>
<dbReference type="InterPro" id="IPR011527">
    <property type="entry name" value="ABC1_TM_dom"/>
</dbReference>
<keyword evidence="15 21" id="KW-0472">Membrane</keyword>
<keyword evidence="14" id="KW-0496">Mitochondrion</keyword>
<dbReference type="GO" id="GO:0090374">
    <property type="term" value="P:oligopeptide export from mitochondrion"/>
    <property type="evidence" value="ECO:0007669"/>
    <property type="project" value="TreeGrafter"/>
</dbReference>